<evidence type="ECO:0000313" key="1">
    <source>
        <dbReference type="EMBL" id="CEK95077.1"/>
    </source>
</evidence>
<proteinExistence type="predicted"/>
<protein>
    <submittedName>
        <fullName evidence="1">Uncharacterized protein</fullName>
    </submittedName>
</protein>
<feature type="non-terminal residue" evidence="1">
    <location>
        <position position="51"/>
    </location>
</feature>
<gene>
    <name evidence="1" type="primary">ORF205289</name>
</gene>
<organism evidence="1">
    <name type="scientific">Arion vulgaris</name>
    <dbReference type="NCBI Taxonomy" id="1028688"/>
    <lineage>
        <taxon>Eukaryota</taxon>
        <taxon>Metazoa</taxon>
        <taxon>Spiralia</taxon>
        <taxon>Lophotrochozoa</taxon>
        <taxon>Mollusca</taxon>
        <taxon>Gastropoda</taxon>
        <taxon>Heterobranchia</taxon>
        <taxon>Euthyneura</taxon>
        <taxon>Panpulmonata</taxon>
        <taxon>Eupulmonata</taxon>
        <taxon>Stylommatophora</taxon>
        <taxon>Helicina</taxon>
        <taxon>Arionoidea</taxon>
        <taxon>Arionidae</taxon>
        <taxon>Arion</taxon>
    </lineage>
</organism>
<reference evidence="1" key="1">
    <citation type="submission" date="2014-12" db="EMBL/GenBank/DDBJ databases">
        <title>Insight into the proteome of Arion vulgaris.</title>
        <authorList>
            <person name="Aradska J."/>
            <person name="Bulat T."/>
            <person name="Smidak R."/>
            <person name="Sarate P."/>
            <person name="Gangsoo J."/>
            <person name="Sialana F."/>
            <person name="Bilban M."/>
            <person name="Lubec G."/>
        </authorList>
    </citation>
    <scope>NUCLEOTIDE SEQUENCE</scope>
    <source>
        <tissue evidence="1">Skin</tissue>
    </source>
</reference>
<accession>A0A0B7BQD1</accession>
<dbReference type="AlphaFoldDB" id="A0A0B7BQD1"/>
<name>A0A0B7BQD1_9EUPU</name>
<dbReference type="EMBL" id="HACG01048212">
    <property type="protein sequence ID" value="CEK95077.1"/>
    <property type="molecule type" value="Transcribed_RNA"/>
</dbReference>
<sequence>MIEAPGGYINKHRMGVVSLTKLRYMHSRRLELQTQMLKTLSMLTHHNSDRP</sequence>